<feature type="coiled-coil region" evidence="1">
    <location>
        <begin position="106"/>
        <end position="133"/>
    </location>
</feature>
<accession>A0A3E2NWL7</accession>
<organism evidence="3 4">
    <name type="scientific">Mucilaginibacter terrenus</name>
    <dbReference type="NCBI Taxonomy" id="2482727"/>
    <lineage>
        <taxon>Bacteria</taxon>
        <taxon>Pseudomonadati</taxon>
        <taxon>Bacteroidota</taxon>
        <taxon>Sphingobacteriia</taxon>
        <taxon>Sphingobacteriales</taxon>
        <taxon>Sphingobacteriaceae</taxon>
        <taxon>Mucilaginibacter</taxon>
    </lineage>
</organism>
<comment type="caution">
    <text evidence="3">The sequence shown here is derived from an EMBL/GenBank/DDBJ whole genome shotgun (WGS) entry which is preliminary data.</text>
</comment>
<dbReference type="AlphaFoldDB" id="A0A3E2NWL7"/>
<evidence type="ECO:0000313" key="4">
    <source>
        <dbReference type="Proteomes" id="UP000260823"/>
    </source>
</evidence>
<feature type="signal peptide" evidence="2">
    <location>
        <begin position="1"/>
        <end position="24"/>
    </location>
</feature>
<dbReference type="EMBL" id="QWDE01000001">
    <property type="protein sequence ID" value="RFZ85403.1"/>
    <property type="molecule type" value="Genomic_DNA"/>
</dbReference>
<dbReference type="OrthoDB" id="839742at2"/>
<feature type="chain" id="PRO_5017562860" evidence="2">
    <location>
        <begin position="25"/>
        <end position="133"/>
    </location>
</feature>
<dbReference type="RefSeq" id="WP_117382303.1">
    <property type="nucleotide sequence ID" value="NZ_QWDE01000001.1"/>
</dbReference>
<evidence type="ECO:0000256" key="1">
    <source>
        <dbReference type="SAM" id="Coils"/>
    </source>
</evidence>
<keyword evidence="2" id="KW-0732">Signal</keyword>
<sequence length="133" mass="14539">MKLKYNIALAAAFGFSLIAGTSYAQQATQQPVQNALPVINALQPVTYQFDAKKYPSLKLTAGSQYGFAQTPTQVPGLLTEKNIWHTAGKNQQVATSVSTANHEVLIPLLVSAIQEQQAEIKQLREEVRRLSAK</sequence>
<keyword evidence="4" id="KW-1185">Reference proteome</keyword>
<evidence type="ECO:0000313" key="3">
    <source>
        <dbReference type="EMBL" id="RFZ85403.1"/>
    </source>
</evidence>
<dbReference type="Proteomes" id="UP000260823">
    <property type="component" value="Unassembled WGS sequence"/>
</dbReference>
<protein>
    <submittedName>
        <fullName evidence="3">Tail fiber domain-containing protein</fullName>
    </submittedName>
</protein>
<gene>
    <name evidence="3" type="ORF">DYU05_07340</name>
</gene>
<keyword evidence="1" id="KW-0175">Coiled coil</keyword>
<name>A0A3E2NWL7_9SPHI</name>
<reference evidence="3 4" key="1">
    <citation type="submission" date="2018-08" db="EMBL/GenBank/DDBJ databases">
        <title>Mucilaginibacter terrae sp. nov., isolated from manganese diggings.</title>
        <authorList>
            <person name="Huang Y."/>
            <person name="Zhou Z."/>
        </authorList>
    </citation>
    <scope>NUCLEOTIDE SEQUENCE [LARGE SCALE GENOMIC DNA]</scope>
    <source>
        <strain evidence="3 4">ZH6</strain>
    </source>
</reference>
<evidence type="ECO:0000256" key="2">
    <source>
        <dbReference type="SAM" id="SignalP"/>
    </source>
</evidence>
<proteinExistence type="predicted"/>